<keyword evidence="2" id="KW-1185">Reference proteome</keyword>
<dbReference type="OrthoDB" id="2915840at2759"/>
<name>M2WN08_DOTSN</name>
<organism evidence="1 2">
    <name type="scientific">Dothistroma septosporum (strain NZE10 / CBS 128990)</name>
    <name type="common">Red band needle blight fungus</name>
    <name type="synonym">Mycosphaerella pini</name>
    <dbReference type="NCBI Taxonomy" id="675120"/>
    <lineage>
        <taxon>Eukaryota</taxon>
        <taxon>Fungi</taxon>
        <taxon>Dikarya</taxon>
        <taxon>Ascomycota</taxon>
        <taxon>Pezizomycotina</taxon>
        <taxon>Dothideomycetes</taxon>
        <taxon>Dothideomycetidae</taxon>
        <taxon>Mycosphaerellales</taxon>
        <taxon>Mycosphaerellaceae</taxon>
        <taxon>Dothistroma</taxon>
    </lineage>
</organism>
<dbReference type="EMBL" id="KB446540">
    <property type="protein sequence ID" value="EME43383.1"/>
    <property type="molecule type" value="Genomic_DNA"/>
</dbReference>
<proteinExistence type="predicted"/>
<evidence type="ECO:0000313" key="1">
    <source>
        <dbReference type="EMBL" id="EME43383.1"/>
    </source>
</evidence>
<accession>M2WN08</accession>
<dbReference type="HOGENOM" id="CLU_762963_0_0_1"/>
<sequence>MKCQTSLSLEQALEGRFAAQEYLELASGSDVIILEAVKESSTSSDLMCWRQQRATLGGVWAGENLVESLKTNNLYGTYKYSGRPTNPTVYDVHFSTKVKEIEKLDDGWESRTNGPAMNKPRSIAVPNRVNLTGAADFERPVLNHGELRETVALANAPNITAVTVVGASKIGYMPVYMFAARGNKVDWAIRKSGGGAIPCWSARVGVLNNNTNVHDLNRSGQVTIHQSDIALSQCPNVHYDDGAIRQTDAVVQITCWQLTPTISWKPAGIDASLGIPGTACSPSDHKSWNGLYQQADTKPLQQYPRLNNPPARTFPLTQSITPDASLQPRDRPIKPHIHQHCALCFFTMVYCTSNLVLIETQAL</sequence>
<dbReference type="AlphaFoldDB" id="M2WN08"/>
<dbReference type="eggNOG" id="ENOG502SMM7">
    <property type="taxonomic scope" value="Eukaryota"/>
</dbReference>
<reference evidence="1 2" key="2">
    <citation type="journal article" date="2012" name="PLoS Pathog.">
        <title>Diverse lifestyles and strategies of plant pathogenesis encoded in the genomes of eighteen Dothideomycetes fungi.</title>
        <authorList>
            <person name="Ohm R.A."/>
            <person name="Feau N."/>
            <person name="Henrissat B."/>
            <person name="Schoch C.L."/>
            <person name="Horwitz B.A."/>
            <person name="Barry K.W."/>
            <person name="Condon B.J."/>
            <person name="Copeland A.C."/>
            <person name="Dhillon B."/>
            <person name="Glaser F."/>
            <person name="Hesse C.N."/>
            <person name="Kosti I."/>
            <person name="LaButti K."/>
            <person name="Lindquist E.A."/>
            <person name="Lucas S."/>
            <person name="Salamov A.A."/>
            <person name="Bradshaw R.E."/>
            <person name="Ciuffetti L."/>
            <person name="Hamelin R.C."/>
            <person name="Kema G.H.J."/>
            <person name="Lawrence C."/>
            <person name="Scott J.A."/>
            <person name="Spatafora J.W."/>
            <person name="Turgeon B.G."/>
            <person name="de Wit P.J.G.M."/>
            <person name="Zhong S."/>
            <person name="Goodwin S.B."/>
            <person name="Grigoriev I.V."/>
        </authorList>
    </citation>
    <scope>NUCLEOTIDE SEQUENCE [LARGE SCALE GENOMIC DNA]</scope>
    <source>
        <strain evidence="2">NZE10 / CBS 128990</strain>
    </source>
</reference>
<evidence type="ECO:0000313" key="2">
    <source>
        <dbReference type="Proteomes" id="UP000016933"/>
    </source>
</evidence>
<dbReference type="Proteomes" id="UP000016933">
    <property type="component" value="Unassembled WGS sequence"/>
</dbReference>
<gene>
    <name evidence="1" type="ORF">DOTSEDRAFT_80803</name>
</gene>
<reference evidence="2" key="1">
    <citation type="journal article" date="2012" name="PLoS Genet.">
        <title>The genomes of the fungal plant pathogens Cladosporium fulvum and Dothistroma septosporum reveal adaptation to different hosts and lifestyles but also signatures of common ancestry.</title>
        <authorList>
            <person name="de Wit P.J.G.M."/>
            <person name="van der Burgt A."/>
            <person name="Oekmen B."/>
            <person name="Stergiopoulos I."/>
            <person name="Abd-Elsalam K.A."/>
            <person name="Aerts A.L."/>
            <person name="Bahkali A.H."/>
            <person name="Beenen H.G."/>
            <person name="Chettri P."/>
            <person name="Cox M.P."/>
            <person name="Datema E."/>
            <person name="de Vries R.P."/>
            <person name="Dhillon B."/>
            <person name="Ganley A.R."/>
            <person name="Griffiths S.A."/>
            <person name="Guo Y."/>
            <person name="Hamelin R.C."/>
            <person name="Henrissat B."/>
            <person name="Kabir M.S."/>
            <person name="Jashni M.K."/>
            <person name="Kema G."/>
            <person name="Klaubauf S."/>
            <person name="Lapidus A."/>
            <person name="Levasseur A."/>
            <person name="Lindquist E."/>
            <person name="Mehrabi R."/>
            <person name="Ohm R.A."/>
            <person name="Owen T.J."/>
            <person name="Salamov A."/>
            <person name="Schwelm A."/>
            <person name="Schijlen E."/>
            <person name="Sun H."/>
            <person name="van den Burg H.A."/>
            <person name="van Ham R.C.H.J."/>
            <person name="Zhang S."/>
            <person name="Goodwin S.B."/>
            <person name="Grigoriev I.V."/>
            <person name="Collemare J."/>
            <person name="Bradshaw R.E."/>
        </authorList>
    </citation>
    <scope>NUCLEOTIDE SEQUENCE [LARGE SCALE GENOMIC DNA]</scope>
    <source>
        <strain evidence="2">NZE10 / CBS 128990</strain>
    </source>
</reference>
<protein>
    <submittedName>
        <fullName evidence="1">Uncharacterized protein</fullName>
    </submittedName>
</protein>